<gene>
    <name evidence="2" type="ORF">OKIOD_LOCUS796</name>
</gene>
<accession>A0ABN7RQ56</accession>
<sequence>MKTRDVQPGRDFAYQQLLKNSKTLLDHMSEHEECKARSAPGRGRDSDFSVSRKLDLLSDAENGSTSGFTTEREVSPERKSVTKSICFPPAGSSFPAPPTTPKSRPETDVEIESEVAPPVPKRRLSKASAVSSISSKTIAPENDLPKNVPKLQLEGVVFNSSPRDDTAANGTGTPPSLSPKLQTTGITNVLDEFKEKLDEMRETIDDVKEEDEPDTARKLLESARSTGRKIIDSIADALTDPEVEETAKNGEESAKSEKEPEIEAEESKEEEIQSPIFEPIEYGKSKVFFEEWHSRQKIKAEKRPKTSKGPKKARLGCGVCYLSKSETDLNIWDHEADVKYEEASRTQRIQLRPKNAHRDAMIEIFKDVKMLMTEVERLDEQINGEAKARAELEDRCKNLFV</sequence>
<feature type="compositionally biased region" description="Basic and acidic residues" evidence="1">
    <location>
        <begin position="245"/>
        <end position="261"/>
    </location>
</feature>
<evidence type="ECO:0000256" key="1">
    <source>
        <dbReference type="SAM" id="MobiDB-lite"/>
    </source>
</evidence>
<feature type="compositionally biased region" description="Polar residues" evidence="1">
    <location>
        <begin position="168"/>
        <end position="183"/>
    </location>
</feature>
<feature type="compositionally biased region" description="Basic and acidic residues" evidence="1">
    <location>
        <begin position="70"/>
        <end position="80"/>
    </location>
</feature>
<feature type="compositionally biased region" description="Low complexity" evidence="1">
    <location>
        <begin position="126"/>
        <end position="139"/>
    </location>
</feature>
<evidence type="ECO:0000313" key="2">
    <source>
        <dbReference type="EMBL" id="CAG5079374.1"/>
    </source>
</evidence>
<dbReference type="EMBL" id="OU015568">
    <property type="protein sequence ID" value="CAG5079374.1"/>
    <property type="molecule type" value="Genomic_DNA"/>
</dbReference>
<reference evidence="2 3" key="1">
    <citation type="submission" date="2021-04" db="EMBL/GenBank/DDBJ databases">
        <authorList>
            <person name="Bliznina A."/>
        </authorList>
    </citation>
    <scope>NUCLEOTIDE SEQUENCE [LARGE SCALE GENOMIC DNA]</scope>
</reference>
<keyword evidence="3" id="KW-1185">Reference proteome</keyword>
<proteinExistence type="predicted"/>
<feature type="region of interest" description="Disordered" evidence="1">
    <location>
        <begin position="29"/>
        <end position="183"/>
    </location>
</feature>
<protein>
    <submittedName>
        <fullName evidence="2">Oidioi.mRNA.OKI2018_I69.PAR.g9238.t1.cds</fullName>
    </submittedName>
</protein>
<feature type="region of interest" description="Disordered" evidence="1">
    <location>
        <begin position="236"/>
        <end position="273"/>
    </location>
</feature>
<name>A0ABN7RQ56_OIKDI</name>
<dbReference type="Proteomes" id="UP001158576">
    <property type="component" value="Chromosome PAR"/>
</dbReference>
<evidence type="ECO:0000313" key="3">
    <source>
        <dbReference type="Proteomes" id="UP001158576"/>
    </source>
</evidence>
<feature type="compositionally biased region" description="Basic and acidic residues" evidence="1">
    <location>
        <begin position="29"/>
        <end position="56"/>
    </location>
</feature>
<organism evidence="2 3">
    <name type="scientific">Oikopleura dioica</name>
    <name type="common">Tunicate</name>
    <dbReference type="NCBI Taxonomy" id="34765"/>
    <lineage>
        <taxon>Eukaryota</taxon>
        <taxon>Metazoa</taxon>
        <taxon>Chordata</taxon>
        <taxon>Tunicata</taxon>
        <taxon>Appendicularia</taxon>
        <taxon>Copelata</taxon>
        <taxon>Oikopleuridae</taxon>
        <taxon>Oikopleura</taxon>
    </lineage>
</organism>